<comment type="caution">
    <text evidence="1">The sequence shown here is derived from an EMBL/GenBank/DDBJ whole genome shotgun (WGS) entry which is preliminary data.</text>
</comment>
<accession>A0A5J4W1E6</accession>
<dbReference type="Proteomes" id="UP000324800">
    <property type="component" value="Unassembled WGS sequence"/>
</dbReference>
<dbReference type="SUPFAM" id="SSF56112">
    <property type="entry name" value="Protein kinase-like (PK-like)"/>
    <property type="match status" value="1"/>
</dbReference>
<dbReference type="Gene3D" id="1.10.510.10">
    <property type="entry name" value="Transferase(Phosphotransferase) domain 1"/>
    <property type="match status" value="1"/>
</dbReference>
<gene>
    <name evidence="1" type="ORF">EZS28_015697</name>
</gene>
<evidence type="ECO:0008006" key="3">
    <source>
        <dbReference type="Google" id="ProtNLM"/>
    </source>
</evidence>
<evidence type="ECO:0000313" key="2">
    <source>
        <dbReference type="Proteomes" id="UP000324800"/>
    </source>
</evidence>
<dbReference type="PANTHER" id="PTHR11909">
    <property type="entry name" value="CASEIN KINASE-RELATED"/>
    <property type="match status" value="1"/>
</dbReference>
<dbReference type="EMBL" id="SNRW01003852">
    <property type="protein sequence ID" value="KAA6388774.1"/>
    <property type="molecule type" value="Genomic_DNA"/>
</dbReference>
<dbReference type="InterPro" id="IPR050235">
    <property type="entry name" value="CK1_Ser-Thr_kinase"/>
</dbReference>
<dbReference type="AlphaFoldDB" id="A0A5J4W1E6"/>
<reference evidence="1 2" key="1">
    <citation type="submission" date="2019-03" db="EMBL/GenBank/DDBJ databases">
        <title>Single cell metagenomics reveals metabolic interactions within the superorganism composed of flagellate Streblomastix strix and complex community of Bacteroidetes bacteria on its surface.</title>
        <authorList>
            <person name="Treitli S.C."/>
            <person name="Kolisko M."/>
            <person name="Husnik F."/>
            <person name="Keeling P."/>
            <person name="Hampl V."/>
        </authorList>
    </citation>
    <scope>NUCLEOTIDE SEQUENCE [LARGE SCALE GENOMIC DNA]</scope>
    <source>
        <strain evidence="1">ST1C</strain>
    </source>
</reference>
<proteinExistence type="predicted"/>
<name>A0A5J4W1E6_9EUKA</name>
<protein>
    <recommendedName>
        <fullName evidence="3">Protein kinase domain-containing protein</fullName>
    </recommendedName>
</protein>
<evidence type="ECO:0000313" key="1">
    <source>
        <dbReference type="EMBL" id="KAA6388774.1"/>
    </source>
</evidence>
<sequence>MSFLIENLIAEGQNCHIYSGKQNKNTVAIKTEIDEPNRTALNSRHFAKIIEKGKHNSCNYVVTDILGPNLRDLALRHNPPKFKLLTLLKFAYQTIEAMQALHQAGFIHRAIEAV</sequence>
<dbReference type="OrthoDB" id="5979581at2759"/>
<dbReference type="InterPro" id="IPR011009">
    <property type="entry name" value="Kinase-like_dom_sf"/>
</dbReference>
<organism evidence="1 2">
    <name type="scientific">Streblomastix strix</name>
    <dbReference type="NCBI Taxonomy" id="222440"/>
    <lineage>
        <taxon>Eukaryota</taxon>
        <taxon>Metamonada</taxon>
        <taxon>Preaxostyla</taxon>
        <taxon>Oxymonadida</taxon>
        <taxon>Streblomastigidae</taxon>
        <taxon>Streblomastix</taxon>
    </lineage>
</organism>